<name>A0AAD9K5E0_9ANNE</name>
<protein>
    <submittedName>
        <fullName evidence="1">Uncharacterized protein</fullName>
    </submittedName>
</protein>
<reference evidence="1" key="1">
    <citation type="journal article" date="2023" name="Mol. Biol. Evol.">
        <title>Third-Generation Sequencing Reveals the Adaptive Role of the Epigenome in Three Deep-Sea Polychaetes.</title>
        <authorList>
            <person name="Perez M."/>
            <person name="Aroh O."/>
            <person name="Sun Y."/>
            <person name="Lan Y."/>
            <person name="Juniper S.K."/>
            <person name="Young C.R."/>
            <person name="Angers B."/>
            <person name="Qian P.Y."/>
        </authorList>
    </citation>
    <scope>NUCLEOTIDE SEQUENCE</scope>
    <source>
        <strain evidence="1">P08H-3</strain>
    </source>
</reference>
<dbReference type="InterPro" id="IPR011735">
    <property type="entry name" value="WlaTC/HtrL_glycosyltransf"/>
</dbReference>
<evidence type="ECO:0000313" key="1">
    <source>
        <dbReference type="EMBL" id="KAK2165196.1"/>
    </source>
</evidence>
<accession>A0AAD9K5E0</accession>
<comment type="caution">
    <text evidence="1">The sequence shown here is derived from an EMBL/GenBank/DDBJ whole genome shotgun (WGS) entry which is preliminary data.</text>
</comment>
<dbReference type="Proteomes" id="UP001208570">
    <property type="component" value="Unassembled WGS sequence"/>
</dbReference>
<dbReference type="EMBL" id="JAODUP010000053">
    <property type="protein sequence ID" value="KAK2165196.1"/>
    <property type="molecule type" value="Genomic_DNA"/>
</dbReference>
<sequence>MNLSFIGDVTLVTGYFNIGPFIKGHKVNRRKPSDYEDWVSSFRRYRNPVVGFFDPGDPLVDRFREARKHLGPLTKIVEIDRNQLWTFKILGNVSSIFNSSGYPRHYPNTVNPQYACVTSSRFELLQRVIEGNLFESNHLAWIDIGYFKNPECNLTFKLPPDFQENSVAFTEVKNRNSHLSPLDIIRRNRNWVAAGYFVAHHKVMHQFVTGYLTNLRYFLEQGVMSAEQQMIYSMVNTNVTTNRLPEIQTYNRKLMNIGIKCSRWCFLGCICAKQVVDK</sequence>
<keyword evidence="2" id="KW-1185">Reference proteome</keyword>
<evidence type="ECO:0000313" key="2">
    <source>
        <dbReference type="Proteomes" id="UP001208570"/>
    </source>
</evidence>
<dbReference type="AlphaFoldDB" id="A0AAD9K5E0"/>
<dbReference type="Pfam" id="PF09612">
    <property type="entry name" value="HtrL_YibB"/>
    <property type="match status" value="1"/>
</dbReference>
<organism evidence="1 2">
    <name type="scientific">Paralvinella palmiformis</name>
    <dbReference type="NCBI Taxonomy" id="53620"/>
    <lineage>
        <taxon>Eukaryota</taxon>
        <taxon>Metazoa</taxon>
        <taxon>Spiralia</taxon>
        <taxon>Lophotrochozoa</taxon>
        <taxon>Annelida</taxon>
        <taxon>Polychaeta</taxon>
        <taxon>Sedentaria</taxon>
        <taxon>Canalipalpata</taxon>
        <taxon>Terebellida</taxon>
        <taxon>Terebelliformia</taxon>
        <taxon>Alvinellidae</taxon>
        <taxon>Paralvinella</taxon>
    </lineage>
</organism>
<gene>
    <name evidence="1" type="ORF">LSH36_53g00033</name>
</gene>
<proteinExistence type="predicted"/>